<sequence length="482" mass="50451">MPQNRSPVTARRATARWRTAGLRAVLGLVAGFALLGATTTPAAAAGNPATVATDAVTCPAGAVAAVVAHPDDDLFFQNPDVLTSVRAGECVRTTYVTAGDGGEAGSTWYWQSRRAGLQAAYAQMAGVADRWTTTTRAFAGRTAEVATLDAAPRVSLVFLQLPDGNLQGQGFATYGYQSLQKLWQGDLPALQTIDGTQSYSLDDLVATIGAVVTSQGATVVRTLDYTGDYGEGDHSDHYTVGYLTRLAQQRSAPGTRLVGYYGYPGADLPANVEGTALDEKWSAYLQYARWDWKECPTRAACSAPGRPEAAWMQRRHTVDPTGEPTPDPTAEPTPEPTPTAPVPVGSVDVASQAAVTASSENVSTGQTAVKAVDGVVDGYPGEYGREWATAGGGAGSWLALSWGSAVRVDRVVLFDRPNGDDEVVSGRLVFDDGSSVPVGVVSAAGTTVSFPAVSTRSVRFEVTGVSPSTRNVGLAELQVWTP</sequence>
<reference evidence="5 6" key="1">
    <citation type="submission" date="2024-07" db="EMBL/GenBank/DDBJ databases">
        <authorList>
            <person name="Thanompreechachai J."/>
            <person name="Duangmal K."/>
        </authorList>
    </citation>
    <scope>NUCLEOTIDE SEQUENCE [LARGE SCALE GENOMIC DNA]</scope>
    <source>
        <strain evidence="5 6">TBRC 1896</strain>
    </source>
</reference>
<dbReference type="SUPFAM" id="SSF102588">
    <property type="entry name" value="LmbE-like"/>
    <property type="match status" value="1"/>
</dbReference>
<dbReference type="InterPro" id="IPR024078">
    <property type="entry name" value="LmbE-like_dom_sf"/>
</dbReference>
<keyword evidence="6" id="KW-1185">Reference proteome</keyword>
<feature type="chain" id="PRO_5047105171" evidence="3">
    <location>
        <begin position="45"/>
        <end position="482"/>
    </location>
</feature>
<dbReference type="Gene3D" id="2.60.120.260">
    <property type="entry name" value="Galactose-binding domain-like"/>
    <property type="match status" value="1"/>
</dbReference>
<dbReference type="InterPro" id="IPR008979">
    <property type="entry name" value="Galactose-bd-like_sf"/>
</dbReference>
<protein>
    <submittedName>
        <fullName evidence="5">PIG-L family deacetylase</fullName>
    </submittedName>
</protein>
<comment type="caution">
    <text evidence="5">The sequence shown here is derived from an EMBL/GenBank/DDBJ whole genome shotgun (WGS) entry which is preliminary data.</text>
</comment>
<accession>A0ABV4HXZ7</accession>
<dbReference type="PANTHER" id="PTHR12993">
    <property type="entry name" value="N-ACETYLGLUCOSAMINYL-PHOSPHATIDYLINOSITOL DE-N-ACETYLASE-RELATED"/>
    <property type="match status" value="1"/>
</dbReference>
<dbReference type="EMBL" id="JBGGTQ010000001">
    <property type="protein sequence ID" value="MEZ0490660.1"/>
    <property type="molecule type" value="Genomic_DNA"/>
</dbReference>
<gene>
    <name evidence="5" type="ORF">AB2L28_00230</name>
</gene>
<keyword evidence="3" id="KW-0732">Signal</keyword>
<evidence type="ECO:0000259" key="4">
    <source>
        <dbReference type="Pfam" id="PF24135"/>
    </source>
</evidence>
<dbReference type="Proteomes" id="UP001566476">
    <property type="component" value="Unassembled WGS sequence"/>
</dbReference>
<dbReference type="Pfam" id="PF24135">
    <property type="entry name" value="DUF7402"/>
    <property type="match status" value="1"/>
</dbReference>
<feature type="domain" description="DUF7402" evidence="4">
    <location>
        <begin position="348"/>
        <end position="480"/>
    </location>
</feature>
<feature type="signal peptide" evidence="3">
    <location>
        <begin position="1"/>
        <end position="44"/>
    </location>
</feature>
<evidence type="ECO:0000313" key="5">
    <source>
        <dbReference type="EMBL" id="MEZ0490660.1"/>
    </source>
</evidence>
<name>A0ABV4HXZ7_9ACTN</name>
<evidence type="ECO:0000256" key="3">
    <source>
        <dbReference type="SAM" id="SignalP"/>
    </source>
</evidence>
<proteinExistence type="predicted"/>
<dbReference type="InterPro" id="IPR003737">
    <property type="entry name" value="GlcNAc_PI_deacetylase-related"/>
</dbReference>
<evidence type="ECO:0000313" key="6">
    <source>
        <dbReference type="Proteomes" id="UP001566476"/>
    </source>
</evidence>
<dbReference type="SUPFAM" id="SSF49785">
    <property type="entry name" value="Galactose-binding domain-like"/>
    <property type="match status" value="1"/>
</dbReference>
<organism evidence="5 6">
    <name type="scientific">Kineococcus mangrovi</name>
    <dbReference type="NCBI Taxonomy" id="1660183"/>
    <lineage>
        <taxon>Bacteria</taxon>
        <taxon>Bacillati</taxon>
        <taxon>Actinomycetota</taxon>
        <taxon>Actinomycetes</taxon>
        <taxon>Kineosporiales</taxon>
        <taxon>Kineosporiaceae</taxon>
        <taxon>Kineococcus</taxon>
    </lineage>
</organism>
<dbReference type="PANTHER" id="PTHR12993:SF23">
    <property type="entry name" value="N-ACETYLGLUCOSAMINYLPHOSPHATIDYLINOSITOL DEACETYLASE"/>
    <property type="match status" value="1"/>
</dbReference>
<dbReference type="InterPro" id="IPR055826">
    <property type="entry name" value="DUF7402"/>
</dbReference>
<keyword evidence="1" id="KW-0862">Zinc</keyword>
<feature type="compositionally biased region" description="Pro residues" evidence="2">
    <location>
        <begin position="323"/>
        <end position="340"/>
    </location>
</feature>
<evidence type="ECO:0000256" key="1">
    <source>
        <dbReference type="ARBA" id="ARBA00022833"/>
    </source>
</evidence>
<dbReference type="RefSeq" id="WP_370716718.1">
    <property type="nucleotide sequence ID" value="NZ_JBGGTQ010000001.1"/>
</dbReference>
<dbReference type="Gene3D" id="3.40.50.10320">
    <property type="entry name" value="LmbE-like"/>
    <property type="match status" value="1"/>
</dbReference>
<feature type="region of interest" description="Disordered" evidence="2">
    <location>
        <begin position="317"/>
        <end position="340"/>
    </location>
</feature>
<evidence type="ECO:0000256" key="2">
    <source>
        <dbReference type="SAM" id="MobiDB-lite"/>
    </source>
</evidence>
<dbReference type="Pfam" id="PF02585">
    <property type="entry name" value="PIG-L"/>
    <property type="match status" value="1"/>
</dbReference>